<organism evidence="1 2">
    <name type="scientific">Duganella vulcania</name>
    <dbReference type="NCBI Taxonomy" id="2692166"/>
    <lineage>
        <taxon>Bacteria</taxon>
        <taxon>Pseudomonadati</taxon>
        <taxon>Pseudomonadota</taxon>
        <taxon>Betaproteobacteria</taxon>
        <taxon>Burkholderiales</taxon>
        <taxon>Oxalobacteraceae</taxon>
        <taxon>Telluria group</taxon>
        <taxon>Duganella</taxon>
    </lineage>
</organism>
<accession>A0A845HQ39</accession>
<name>A0A845HQ39_9BURK</name>
<evidence type="ECO:0000313" key="2">
    <source>
        <dbReference type="Proteomes" id="UP000484875"/>
    </source>
</evidence>
<gene>
    <name evidence="1" type="ORF">GTP81_28920</name>
</gene>
<reference evidence="1 2" key="1">
    <citation type="submission" date="2019-12" db="EMBL/GenBank/DDBJ databases">
        <title>Novel species isolated from a subtropical stream in China.</title>
        <authorList>
            <person name="Lu H."/>
        </authorList>
    </citation>
    <scope>NUCLEOTIDE SEQUENCE [LARGE SCALE GENOMIC DNA]</scope>
    <source>
        <strain evidence="1 2">FT107W</strain>
    </source>
</reference>
<dbReference type="EMBL" id="WWCV01000092">
    <property type="protein sequence ID" value="MYN20767.1"/>
    <property type="molecule type" value="Genomic_DNA"/>
</dbReference>
<keyword evidence="2" id="KW-1185">Reference proteome</keyword>
<sequence>MIASGPAVFLRPPSLPAEQPRGRFCRHSRASGNPYGGARVSSAWIPACAGMTAVRRWVSARWA</sequence>
<dbReference type="Proteomes" id="UP000484875">
    <property type="component" value="Unassembled WGS sequence"/>
</dbReference>
<protein>
    <submittedName>
        <fullName evidence="1">Uncharacterized protein</fullName>
    </submittedName>
</protein>
<proteinExistence type="predicted"/>
<comment type="caution">
    <text evidence="1">The sequence shown here is derived from an EMBL/GenBank/DDBJ whole genome shotgun (WGS) entry which is preliminary data.</text>
</comment>
<evidence type="ECO:0000313" key="1">
    <source>
        <dbReference type="EMBL" id="MYN20767.1"/>
    </source>
</evidence>
<dbReference type="AlphaFoldDB" id="A0A845HQ39"/>